<dbReference type="InterPro" id="IPR000847">
    <property type="entry name" value="LysR_HTH_N"/>
</dbReference>
<dbReference type="PRINTS" id="PR00039">
    <property type="entry name" value="HTHLYSR"/>
</dbReference>
<keyword evidence="7" id="KW-1185">Reference proteome</keyword>
<comment type="similarity">
    <text evidence="1">Belongs to the LysR transcriptional regulatory family.</text>
</comment>
<evidence type="ECO:0000256" key="3">
    <source>
        <dbReference type="ARBA" id="ARBA00023125"/>
    </source>
</evidence>
<keyword evidence="3" id="KW-0238">DNA-binding</keyword>
<dbReference type="Pfam" id="PF03466">
    <property type="entry name" value="LysR_substrate"/>
    <property type="match status" value="1"/>
</dbReference>
<evidence type="ECO:0000256" key="1">
    <source>
        <dbReference type="ARBA" id="ARBA00009437"/>
    </source>
</evidence>
<dbReference type="SUPFAM" id="SSF53850">
    <property type="entry name" value="Periplasmic binding protein-like II"/>
    <property type="match status" value="1"/>
</dbReference>
<comment type="caution">
    <text evidence="6">The sequence shown here is derived from an EMBL/GenBank/DDBJ whole genome shotgun (WGS) entry which is preliminary data.</text>
</comment>
<dbReference type="OrthoDB" id="9786526at2"/>
<dbReference type="PROSITE" id="PS50931">
    <property type="entry name" value="HTH_LYSR"/>
    <property type="match status" value="1"/>
</dbReference>
<dbReference type="GO" id="GO:0000976">
    <property type="term" value="F:transcription cis-regulatory region binding"/>
    <property type="evidence" value="ECO:0007669"/>
    <property type="project" value="TreeGrafter"/>
</dbReference>
<dbReference type="GO" id="GO:0003700">
    <property type="term" value="F:DNA-binding transcription factor activity"/>
    <property type="evidence" value="ECO:0007669"/>
    <property type="project" value="InterPro"/>
</dbReference>
<gene>
    <name evidence="6" type="ORF">DSM106972_087460</name>
</gene>
<name>A0A433URX5_9CYAN</name>
<feature type="domain" description="HTH lysR-type" evidence="5">
    <location>
        <begin position="2"/>
        <end position="59"/>
    </location>
</feature>
<dbReference type="InterPro" id="IPR036390">
    <property type="entry name" value="WH_DNA-bd_sf"/>
</dbReference>
<dbReference type="PANTHER" id="PTHR30126">
    <property type="entry name" value="HTH-TYPE TRANSCRIPTIONAL REGULATOR"/>
    <property type="match status" value="1"/>
</dbReference>
<organism evidence="6 7">
    <name type="scientific">Dulcicalothrix desertica PCC 7102</name>
    <dbReference type="NCBI Taxonomy" id="232991"/>
    <lineage>
        <taxon>Bacteria</taxon>
        <taxon>Bacillati</taxon>
        <taxon>Cyanobacteriota</taxon>
        <taxon>Cyanophyceae</taxon>
        <taxon>Nostocales</taxon>
        <taxon>Calotrichaceae</taxon>
        <taxon>Dulcicalothrix</taxon>
    </lineage>
</organism>
<dbReference type="InterPro" id="IPR036388">
    <property type="entry name" value="WH-like_DNA-bd_sf"/>
</dbReference>
<dbReference type="CDD" id="cd05466">
    <property type="entry name" value="PBP2_LTTR_substrate"/>
    <property type="match status" value="1"/>
</dbReference>
<dbReference type="Gene3D" id="1.10.10.10">
    <property type="entry name" value="Winged helix-like DNA-binding domain superfamily/Winged helix DNA-binding domain"/>
    <property type="match status" value="1"/>
</dbReference>
<dbReference type="PANTHER" id="PTHR30126:SF39">
    <property type="entry name" value="HTH-TYPE TRANSCRIPTIONAL REGULATOR CYSL"/>
    <property type="match status" value="1"/>
</dbReference>
<proteinExistence type="inferred from homology"/>
<evidence type="ECO:0000256" key="4">
    <source>
        <dbReference type="ARBA" id="ARBA00023163"/>
    </source>
</evidence>
<keyword evidence="4" id="KW-0804">Transcription</keyword>
<accession>A0A433URX5</accession>
<sequence length="294" mass="33655">MVSLEWYRSFVEVYRVGTVSGAAQVLHLTQPAVSQHVAGLESALDYPLFQRMPRRMVPTEAGKRLYTEVIAAIERLESITAKTTTIDAPKILRIGTPQEFFAEMVLHRLPQSFQWLYRIHFGLTGDAIAELLEGRLDAVIATQKIARTDLEYQLIYEESFWLVTSPRLEISFLSNLPQLEEYLRTQPLIAYGEDLPIIRRFWRVVFGKRLDMVPRIVLPDLRLIQKAITLGNGFSVLPDYLCERAINSGELQLLLKPTDAVTNQIWLAYRKSERESQSVQLLLNELSRKGAVKP</sequence>
<dbReference type="AlphaFoldDB" id="A0A433URX5"/>
<evidence type="ECO:0000313" key="7">
    <source>
        <dbReference type="Proteomes" id="UP000271624"/>
    </source>
</evidence>
<evidence type="ECO:0000259" key="5">
    <source>
        <dbReference type="PROSITE" id="PS50931"/>
    </source>
</evidence>
<dbReference type="Proteomes" id="UP000271624">
    <property type="component" value="Unassembled WGS sequence"/>
</dbReference>
<keyword evidence="2" id="KW-0805">Transcription regulation</keyword>
<evidence type="ECO:0000313" key="6">
    <source>
        <dbReference type="EMBL" id="RUS96559.1"/>
    </source>
</evidence>
<evidence type="ECO:0000256" key="2">
    <source>
        <dbReference type="ARBA" id="ARBA00023015"/>
    </source>
</evidence>
<dbReference type="SUPFAM" id="SSF46785">
    <property type="entry name" value="Winged helix' DNA-binding domain"/>
    <property type="match status" value="1"/>
</dbReference>
<dbReference type="Pfam" id="PF00126">
    <property type="entry name" value="HTH_1"/>
    <property type="match status" value="1"/>
</dbReference>
<reference evidence="6" key="1">
    <citation type="submission" date="2018-12" db="EMBL/GenBank/DDBJ databases">
        <authorList>
            <person name="Will S."/>
            <person name="Neumann-Schaal M."/>
            <person name="Henke P."/>
        </authorList>
    </citation>
    <scope>NUCLEOTIDE SEQUENCE</scope>
    <source>
        <strain evidence="6">PCC 7102</strain>
    </source>
</reference>
<reference evidence="6" key="2">
    <citation type="journal article" date="2019" name="Genome Biol. Evol.">
        <title>Day and night: Metabolic profiles and evolutionary relationships of six axenic non-marine cyanobacteria.</title>
        <authorList>
            <person name="Will S.E."/>
            <person name="Henke P."/>
            <person name="Boedeker C."/>
            <person name="Huang S."/>
            <person name="Brinkmann H."/>
            <person name="Rohde M."/>
            <person name="Jarek M."/>
            <person name="Friedl T."/>
            <person name="Seufert S."/>
            <person name="Schumacher M."/>
            <person name="Overmann J."/>
            <person name="Neumann-Schaal M."/>
            <person name="Petersen J."/>
        </authorList>
    </citation>
    <scope>NUCLEOTIDE SEQUENCE [LARGE SCALE GENOMIC DNA]</scope>
    <source>
        <strain evidence="6">PCC 7102</strain>
    </source>
</reference>
<dbReference type="Gene3D" id="3.40.190.290">
    <property type="match status" value="1"/>
</dbReference>
<protein>
    <submittedName>
        <fullName evidence="6">LysR family transcriptional regulator</fullName>
    </submittedName>
</protein>
<dbReference type="EMBL" id="RSCL01000036">
    <property type="protein sequence ID" value="RUS96559.1"/>
    <property type="molecule type" value="Genomic_DNA"/>
</dbReference>
<dbReference type="InterPro" id="IPR005119">
    <property type="entry name" value="LysR_subst-bd"/>
</dbReference>
<dbReference type="RefSeq" id="WP_127086733.1">
    <property type="nucleotide sequence ID" value="NZ_RSCL01000036.1"/>
</dbReference>